<proteinExistence type="predicted"/>
<dbReference type="GO" id="GO:0006508">
    <property type="term" value="P:proteolysis"/>
    <property type="evidence" value="ECO:0007669"/>
    <property type="project" value="UniProtKB-KW"/>
</dbReference>
<feature type="transmembrane region" description="Helical" evidence="1">
    <location>
        <begin position="21"/>
        <end position="44"/>
    </location>
</feature>
<feature type="transmembrane region" description="Helical" evidence="1">
    <location>
        <begin position="180"/>
        <end position="201"/>
    </location>
</feature>
<dbReference type="GO" id="GO:0008237">
    <property type="term" value="F:metallopeptidase activity"/>
    <property type="evidence" value="ECO:0007669"/>
    <property type="project" value="UniProtKB-KW"/>
</dbReference>
<feature type="transmembrane region" description="Helical" evidence="1">
    <location>
        <begin position="149"/>
        <end position="168"/>
    </location>
</feature>
<feature type="transmembrane region" description="Helical" evidence="1">
    <location>
        <begin position="241"/>
        <end position="260"/>
    </location>
</feature>
<protein>
    <submittedName>
        <fullName evidence="3">CPBP family intramembrane metalloprotease</fullName>
    </submittedName>
</protein>
<dbReference type="Proteomes" id="UP000196084">
    <property type="component" value="Unassembled WGS sequence"/>
</dbReference>
<dbReference type="PANTHER" id="PTHR36435:SF1">
    <property type="entry name" value="CAAX AMINO TERMINAL PROTEASE FAMILY PROTEIN"/>
    <property type="match status" value="1"/>
</dbReference>
<keyword evidence="3" id="KW-0482">Metalloprotease</keyword>
<sequence length="278" mass="30222">METPSRSADIERNGAPIRSMLVALGLTVFGLVVVPQVTTIPAFLADPALLEAGQTGEYGEVSLWGRTLMLALNFVGMALAGIAYLLWTDRGLSWIDLRVPTMRDWKYILAGSVGSIVFLLVISNLYAVLGVPAEESQIIEIIADDQTMVLLMIAIVLFFNAPAEEFLFRNIIQKRLYEAFSPMQAVLIASVIFAIVHFPMYMLSGSMVATAASLVIMFGGSVIFGYVYVKADNLLVPTAAHAALNAFQFVILYISMVYGLDEEMATSLLADILAVVPL</sequence>
<feature type="transmembrane region" description="Helical" evidence="1">
    <location>
        <begin position="64"/>
        <end position="87"/>
    </location>
</feature>
<dbReference type="RefSeq" id="WP_054863811.1">
    <property type="nucleotide sequence ID" value="NZ_MWPH01000003.1"/>
</dbReference>
<dbReference type="EMBL" id="MWPH01000003">
    <property type="protein sequence ID" value="OVE83592.1"/>
    <property type="molecule type" value="Genomic_DNA"/>
</dbReference>
<feature type="transmembrane region" description="Helical" evidence="1">
    <location>
        <begin position="107"/>
        <end position="129"/>
    </location>
</feature>
<keyword evidence="1" id="KW-0812">Transmembrane</keyword>
<keyword evidence="3" id="KW-0645">Protease</keyword>
<dbReference type="InterPro" id="IPR052710">
    <property type="entry name" value="CAAX_protease"/>
</dbReference>
<evidence type="ECO:0000313" key="3">
    <source>
        <dbReference type="EMBL" id="OVE83592.1"/>
    </source>
</evidence>
<keyword evidence="1" id="KW-0472">Membrane</keyword>
<organism evidence="3 4">
    <name type="scientific">Natronolimnobius baerhuensis</name>
    <dbReference type="NCBI Taxonomy" id="253108"/>
    <lineage>
        <taxon>Archaea</taxon>
        <taxon>Methanobacteriati</taxon>
        <taxon>Methanobacteriota</taxon>
        <taxon>Stenosarchaea group</taxon>
        <taxon>Halobacteria</taxon>
        <taxon>Halobacteriales</taxon>
        <taxon>Natrialbaceae</taxon>
        <taxon>Natronolimnobius</taxon>
    </lineage>
</organism>
<feature type="transmembrane region" description="Helical" evidence="1">
    <location>
        <begin position="207"/>
        <end position="229"/>
    </location>
</feature>
<dbReference type="AlphaFoldDB" id="A0A202E5N8"/>
<dbReference type="InterPro" id="IPR003675">
    <property type="entry name" value="Rce1/LyrA-like_dom"/>
</dbReference>
<name>A0A202E5N8_9EURY</name>
<dbReference type="Pfam" id="PF02517">
    <property type="entry name" value="Rce1-like"/>
    <property type="match status" value="1"/>
</dbReference>
<evidence type="ECO:0000259" key="2">
    <source>
        <dbReference type="Pfam" id="PF02517"/>
    </source>
</evidence>
<gene>
    <name evidence="3" type="ORF">B2G88_14250</name>
</gene>
<evidence type="ECO:0000313" key="4">
    <source>
        <dbReference type="Proteomes" id="UP000196084"/>
    </source>
</evidence>
<feature type="domain" description="CAAX prenyl protease 2/Lysostaphin resistance protein A-like" evidence="2">
    <location>
        <begin position="149"/>
        <end position="247"/>
    </location>
</feature>
<accession>A0A202E5N8</accession>
<dbReference type="GO" id="GO:0004175">
    <property type="term" value="F:endopeptidase activity"/>
    <property type="evidence" value="ECO:0007669"/>
    <property type="project" value="UniProtKB-ARBA"/>
</dbReference>
<evidence type="ECO:0000256" key="1">
    <source>
        <dbReference type="SAM" id="Phobius"/>
    </source>
</evidence>
<keyword evidence="1" id="KW-1133">Transmembrane helix</keyword>
<keyword evidence="3" id="KW-0378">Hydrolase</keyword>
<reference evidence="3 4" key="1">
    <citation type="submission" date="2017-02" db="EMBL/GenBank/DDBJ databases">
        <title>Natronthermophilus aegyptiacus gen. nov.,sp. nov., an aerobic, extremely halophilic alkalithermophilic archaeon isolated from the athalassohaline Wadi An Natrun, Egypt.</title>
        <authorList>
            <person name="Zhao B."/>
        </authorList>
    </citation>
    <scope>NUCLEOTIDE SEQUENCE [LARGE SCALE GENOMIC DNA]</scope>
    <source>
        <strain evidence="3 4">CGMCC 1.3597</strain>
    </source>
</reference>
<dbReference type="GO" id="GO:0080120">
    <property type="term" value="P:CAAX-box protein maturation"/>
    <property type="evidence" value="ECO:0007669"/>
    <property type="project" value="UniProtKB-ARBA"/>
</dbReference>
<dbReference type="PANTHER" id="PTHR36435">
    <property type="entry name" value="SLR1288 PROTEIN"/>
    <property type="match status" value="1"/>
</dbReference>
<dbReference type="OrthoDB" id="275779at2157"/>
<comment type="caution">
    <text evidence="3">The sequence shown here is derived from an EMBL/GenBank/DDBJ whole genome shotgun (WGS) entry which is preliminary data.</text>
</comment>
<keyword evidence="4" id="KW-1185">Reference proteome</keyword>